<dbReference type="PANTHER" id="PTHR45586">
    <property type="entry name" value="TPR REPEAT-CONTAINING PROTEIN PA4667"/>
    <property type="match status" value="1"/>
</dbReference>
<feature type="repeat" description="TPR" evidence="3">
    <location>
        <begin position="92"/>
        <end position="125"/>
    </location>
</feature>
<dbReference type="SUPFAM" id="SSF48452">
    <property type="entry name" value="TPR-like"/>
    <property type="match status" value="1"/>
</dbReference>
<feature type="repeat" description="TPR" evidence="3">
    <location>
        <begin position="127"/>
        <end position="160"/>
    </location>
</feature>
<protein>
    <submittedName>
        <fullName evidence="4">Tetratricopeptide TPR_2 repeat protein</fullName>
    </submittedName>
</protein>
<dbReference type="InterPro" id="IPR051012">
    <property type="entry name" value="CellSynth/LPSAsmb/PSIAsmb"/>
</dbReference>
<reference evidence="4 5" key="1">
    <citation type="submission" date="2008-03" db="EMBL/GenBank/DDBJ databases">
        <title>Complete sequence of Leptothrix cholodnii SP-6.</title>
        <authorList>
            <consortium name="US DOE Joint Genome Institute"/>
            <person name="Copeland A."/>
            <person name="Lucas S."/>
            <person name="Lapidus A."/>
            <person name="Glavina del Rio T."/>
            <person name="Dalin E."/>
            <person name="Tice H."/>
            <person name="Bruce D."/>
            <person name="Goodwin L."/>
            <person name="Pitluck S."/>
            <person name="Chertkov O."/>
            <person name="Brettin T."/>
            <person name="Detter J.C."/>
            <person name="Han C."/>
            <person name="Kuske C.R."/>
            <person name="Schmutz J."/>
            <person name="Larimer F."/>
            <person name="Land M."/>
            <person name="Hauser L."/>
            <person name="Kyrpides N."/>
            <person name="Lykidis A."/>
            <person name="Emerson D."/>
            <person name="Richardson P."/>
        </authorList>
    </citation>
    <scope>NUCLEOTIDE SEQUENCE [LARGE SCALE GENOMIC DNA]</scope>
    <source>
        <strain evidence="5">ATCC 51168 / LMG 8142 / SP-6</strain>
    </source>
</reference>
<sequence length="481" mass="53888">MSALTAAVNALNVAVTLEPRLADAWYRLGETLLRQDHYEEALTALLACVDVTPNEPLRAKAQFHIGQCHFALNRIELARDAFQASLNGSASADALTGLGHAYLRLDQDTRAITAYEEALHSLENPSNILLLNLGCAYQHAGNYAGAREVFQKVITRSPSDHHARWYLCQLDLLECRWEQGWANYSARFAAGASPFRPMPFRRWNGRPSPEDTLLVLADEGLGDEIMFASCTPDLSSRMGHVILECDPRLGRLFQRSFPQVEVIATQRRNQADWLSGCRTPQWQIPSGDLPSFFRNRDEDFPRHSGFLKADPERVTAWTERLDRSIGAGLKVGLSWRGGTDRTRIRARTIQPETWGPILNVPDVHFVNLQYGNYSPELTQLEQLHGVRIHDFPEAHVDYDETAALVCSLDLVITVCTAVAHLSGAIGKEVWVLTPHAPGWRYTAGRNSMPWYPSSRIFRQPAPGDWAQTCRELALALKALTN</sequence>
<gene>
    <name evidence="4" type="ordered locus">Lcho_0486</name>
</gene>
<name>B1XXZ2_LEPCP</name>
<dbReference type="Gene3D" id="1.25.40.10">
    <property type="entry name" value="Tetratricopeptide repeat domain"/>
    <property type="match status" value="2"/>
</dbReference>
<dbReference type="eggNOG" id="COG0457">
    <property type="taxonomic scope" value="Bacteria"/>
</dbReference>
<dbReference type="Gene3D" id="3.40.50.2000">
    <property type="entry name" value="Glycogen Phosphorylase B"/>
    <property type="match status" value="1"/>
</dbReference>
<dbReference type="HOGENOM" id="CLU_010140_1_1_4"/>
<feature type="repeat" description="TPR" evidence="3">
    <location>
        <begin position="22"/>
        <end position="55"/>
    </location>
</feature>
<evidence type="ECO:0000256" key="2">
    <source>
        <dbReference type="ARBA" id="ARBA00022803"/>
    </source>
</evidence>
<dbReference type="PANTHER" id="PTHR45586:SF1">
    <property type="entry name" value="LIPOPOLYSACCHARIDE ASSEMBLY PROTEIN B"/>
    <property type="match status" value="1"/>
</dbReference>
<dbReference type="SUPFAM" id="SSF53756">
    <property type="entry name" value="UDP-Glycosyltransferase/glycogen phosphorylase"/>
    <property type="match status" value="1"/>
</dbReference>
<dbReference type="EMBL" id="CP001013">
    <property type="protein sequence ID" value="ACB32761.1"/>
    <property type="molecule type" value="Genomic_DNA"/>
</dbReference>
<dbReference type="STRING" id="395495.Lcho_0486"/>
<proteinExistence type="predicted"/>
<keyword evidence="5" id="KW-1185">Reference proteome</keyword>
<dbReference type="Pfam" id="PF13432">
    <property type="entry name" value="TPR_16"/>
    <property type="match status" value="1"/>
</dbReference>
<dbReference type="KEGG" id="lch:Lcho_0486"/>
<dbReference type="Pfam" id="PF13424">
    <property type="entry name" value="TPR_12"/>
    <property type="match status" value="1"/>
</dbReference>
<accession>B1XXZ2</accession>
<evidence type="ECO:0000256" key="3">
    <source>
        <dbReference type="PROSITE-ProRule" id="PRU00339"/>
    </source>
</evidence>
<evidence type="ECO:0000256" key="1">
    <source>
        <dbReference type="ARBA" id="ARBA00022737"/>
    </source>
</evidence>
<keyword evidence="1" id="KW-0677">Repeat</keyword>
<keyword evidence="2 3" id="KW-0802">TPR repeat</keyword>
<dbReference type="AlphaFoldDB" id="B1XXZ2"/>
<dbReference type="SMART" id="SM00028">
    <property type="entry name" value="TPR"/>
    <property type="match status" value="4"/>
</dbReference>
<evidence type="ECO:0000313" key="4">
    <source>
        <dbReference type="EMBL" id="ACB32761.1"/>
    </source>
</evidence>
<dbReference type="InterPro" id="IPR011990">
    <property type="entry name" value="TPR-like_helical_dom_sf"/>
</dbReference>
<dbReference type="InterPro" id="IPR019734">
    <property type="entry name" value="TPR_rpt"/>
</dbReference>
<organism evidence="4 5">
    <name type="scientific">Leptothrix cholodnii (strain ATCC 51168 / LMG 8142 / SP-6)</name>
    <name type="common">Leptothrix discophora (strain SP-6)</name>
    <dbReference type="NCBI Taxonomy" id="395495"/>
    <lineage>
        <taxon>Bacteria</taxon>
        <taxon>Pseudomonadati</taxon>
        <taxon>Pseudomonadota</taxon>
        <taxon>Betaproteobacteria</taxon>
        <taxon>Burkholderiales</taxon>
        <taxon>Sphaerotilaceae</taxon>
        <taxon>Leptothrix</taxon>
    </lineage>
</organism>
<dbReference type="Proteomes" id="UP000001693">
    <property type="component" value="Chromosome"/>
</dbReference>
<evidence type="ECO:0000313" key="5">
    <source>
        <dbReference type="Proteomes" id="UP000001693"/>
    </source>
</evidence>
<dbReference type="PROSITE" id="PS50005">
    <property type="entry name" value="TPR"/>
    <property type="match status" value="3"/>
</dbReference>